<dbReference type="PROSITE" id="PS50943">
    <property type="entry name" value="HTH_CROC1"/>
    <property type="match status" value="1"/>
</dbReference>
<sequence length="76" mass="8798">MYRPFKNLRMRMVQLDYNQEELSKASGIPKATLSQRINGNRPFDAYQISALCKVLEIKPEEIGKYFFEPTAQKKAG</sequence>
<reference evidence="2 3" key="1">
    <citation type="submission" date="2018-08" db="EMBL/GenBank/DDBJ databases">
        <title>A genome reference for cultivated species of the human gut microbiota.</title>
        <authorList>
            <person name="Zou Y."/>
            <person name="Xue W."/>
            <person name="Luo G."/>
        </authorList>
    </citation>
    <scope>NUCLEOTIDE SEQUENCE [LARGE SCALE GENOMIC DNA]</scope>
    <source>
        <strain evidence="2 3">AF31-14AC</strain>
    </source>
</reference>
<evidence type="ECO:0000313" key="3">
    <source>
        <dbReference type="Proteomes" id="UP000260782"/>
    </source>
</evidence>
<dbReference type="InterPro" id="IPR010982">
    <property type="entry name" value="Lambda_DNA-bd_dom_sf"/>
</dbReference>
<name>A0A3E2U0T5_9FIRM</name>
<accession>A0A3E2U0T5</accession>
<organism evidence="2 3">
    <name type="scientific">Faecalibacterium prausnitzii</name>
    <dbReference type="NCBI Taxonomy" id="853"/>
    <lineage>
        <taxon>Bacteria</taxon>
        <taxon>Bacillati</taxon>
        <taxon>Bacillota</taxon>
        <taxon>Clostridia</taxon>
        <taxon>Eubacteriales</taxon>
        <taxon>Oscillospiraceae</taxon>
        <taxon>Faecalibacterium</taxon>
    </lineage>
</organism>
<dbReference type="InterPro" id="IPR001387">
    <property type="entry name" value="Cro/C1-type_HTH"/>
</dbReference>
<protein>
    <submittedName>
        <fullName evidence="2">XRE family transcriptional regulator</fullName>
    </submittedName>
</protein>
<proteinExistence type="predicted"/>
<dbReference type="CDD" id="cd00093">
    <property type="entry name" value="HTH_XRE"/>
    <property type="match status" value="1"/>
</dbReference>
<comment type="caution">
    <text evidence="2">The sequence shown here is derived from an EMBL/GenBank/DDBJ whole genome shotgun (WGS) entry which is preliminary data.</text>
</comment>
<dbReference type="Gene3D" id="1.10.260.40">
    <property type="entry name" value="lambda repressor-like DNA-binding domains"/>
    <property type="match status" value="1"/>
</dbReference>
<dbReference type="Pfam" id="PF01381">
    <property type="entry name" value="HTH_3"/>
    <property type="match status" value="1"/>
</dbReference>
<dbReference type="SUPFAM" id="SSF47413">
    <property type="entry name" value="lambda repressor-like DNA-binding domains"/>
    <property type="match status" value="1"/>
</dbReference>
<dbReference type="RefSeq" id="WP_117529663.1">
    <property type="nucleotide sequence ID" value="NZ_QVES01000004.1"/>
</dbReference>
<evidence type="ECO:0000259" key="1">
    <source>
        <dbReference type="PROSITE" id="PS50943"/>
    </source>
</evidence>
<dbReference type="GO" id="GO:0003677">
    <property type="term" value="F:DNA binding"/>
    <property type="evidence" value="ECO:0007669"/>
    <property type="project" value="InterPro"/>
</dbReference>
<feature type="domain" description="HTH cro/C1-type" evidence="1">
    <location>
        <begin position="8"/>
        <end position="62"/>
    </location>
</feature>
<evidence type="ECO:0000313" key="2">
    <source>
        <dbReference type="EMBL" id="RGB88089.1"/>
    </source>
</evidence>
<gene>
    <name evidence="2" type="ORF">DWZ25_05800</name>
</gene>
<dbReference type="Proteomes" id="UP000260782">
    <property type="component" value="Unassembled WGS sequence"/>
</dbReference>
<dbReference type="SMART" id="SM00530">
    <property type="entry name" value="HTH_XRE"/>
    <property type="match status" value="1"/>
</dbReference>
<dbReference type="EMBL" id="QVES01000004">
    <property type="protein sequence ID" value="RGB88089.1"/>
    <property type="molecule type" value="Genomic_DNA"/>
</dbReference>
<dbReference type="AlphaFoldDB" id="A0A3E2U0T5"/>